<organism evidence="3 4">
    <name type="scientific">Winogradskyella alexanderae</name>
    <dbReference type="NCBI Taxonomy" id="2877123"/>
    <lineage>
        <taxon>Bacteria</taxon>
        <taxon>Pseudomonadati</taxon>
        <taxon>Bacteroidota</taxon>
        <taxon>Flavobacteriia</taxon>
        <taxon>Flavobacteriales</taxon>
        <taxon>Flavobacteriaceae</taxon>
        <taxon>Winogradskyella</taxon>
    </lineage>
</organism>
<dbReference type="Pfam" id="PF00080">
    <property type="entry name" value="Sod_Cu"/>
    <property type="match status" value="1"/>
</dbReference>
<evidence type="ECO:0000313" key="3">
    <source>
        <dbReference type="EMBL" id="MCA0132155.1"/>
    </source>
</evidence>
<comment type="caution">
    <text evidence="3">The sequence shown here is derived from an EMBL/GenBank/DDBJ whole genome shotgun (WGS) entry which is preliminary data.</text>
</comment>
<evidence type="ECO:0000259" key="2">
    <source>
        <dbReference type="Pfam" id="PF00080"/>
    </source>
</evidence>
<evidence type="ECO:0000313" key="4">
    <source>
        <dbReference type="Proteomes" id="UP001198901"/>
    </source>
</evidence>
<dbReference type="PANTHER" id="PTHR10003">
    <property type="entry name" value="SUPEROXIDE DISMUTASE CU-ZN -RELATED"/>
    <property type="match status" value="1"/>
</dbReference>
<name>A0ABS7XQ74_9FLAO</name>
<protein>
    <submittedName>
        <fullName evidence="3">Superoxide dismutase family protein</fullName>
    </submittedName>
</protein>
<dbReference type="EMBL" id="JAIUJR010000003">
    <property type="protein sequence ID" value="MCA0132155.1"/>
    <property type="molecule type" value="Genomic_DNA"/>
</dbReference>
<accession>A0ABS7XQ74</accession>
<dbReference type="Proteomes" id="UP001198901">
    <property type="component" value="Unassembled WGS sequence"/>
</dbReference>
<dbReference type="RefSeq" id="WP_224527274.1">
    <property type="nucleotide sequence ID" value="NZ_JAIUJR010000003.1"/>
</dbReference>
<reference evidence="4" key="1">
    <citation type="submission" date="2023-07" db="EMBL/GenBank/DDBJ databases">
        <authorList>
            <person name="Yue Y."/>
        </authorList>
    </citation>
    <scope>NUCLEOTIDE SEQUENCE [LARGE SCALE GENOMIC DNA]</scope>
    <source>
        <strain evidence="4">D23</strain>
    </source>
</reference>
<dbReference type="InterPro" id="IPR001424">
    <property type="entry name" value="SOD_Cu_Zn_dom"/>
</dbReference>
<proteinExistence type="inferred from homology"/>
<gene>
    <name evidence="3" type="ORF">LBU54_06130</name>
</gene>
<dbReference type="InterPro" id="IPR024134">
    <property type="entry name" value="SOD_Cu/Zn_/chaperone"/>
</dbReference>
<feature type="domain" description="Superoxide dismutase copper/zinc binding" evidence="2">
    <location>
        <begin position="59"/>
        <end position="191"/>
    </location>
</feature>
<dbReference type="CDD" id="cd00305">
    <property type="entry name" value="Cu-Zn_Superoxide_Dismutase"/>
    <property type="match status" value="1"/>
</dbReference>
<comment type="similarity">
    <text evidence="1">Belongs to the Cu-Zn superoxide dismutase family.</text>
</comment>
<sequence length="193" mass="20368">MRYFKLVVFVLSIMVATSCKENKKETEEIIETEVEEVVEGTKIEKTISVTMSPKSDSNVTGTVVFTEIDGMVTMEGTFSGLTEGVHAIHLHEKADCSSPDGTSSGGHWNPTAQPHGAWGATTGFHKGDIGNMTADAEGNATISLTTDEWCIGCGDDTKDIMGKAVIVHQGEDDLTSQPSGAAGARVSCAGIIE</sequence>
<dbReference type="Gene3D" id="2.60.40.200">
    <property type="entry name" value="Superoxide dismutase, copper/zinc binding domain"/>
    <property type="match status" value="1"/>
</dbReference>
<evidence type="ECO:0000256" key="1">
    <source>
        <dbReference type="ARBA" id="ARBA00010457"/>
    </source>
</evidence>
<dbReference type="SUPFAM" id="SSF49329">
    <property type="entry name" value="Cu,Zn superoxide dismutase-like"/>
    <property type="match status" value="1"/>
</dbReference>
<dbReference type="InterPro" id="IPR036423">
    <property type="entry name" value="SOD-like_Cu/Zn_dom_sf"/>
</dbReference>
<keyword evidence="4" id="KW-1185">Reference proteome</keyword>
<dbReference type="PROSITE" id="PS51257">
    <property type="entry name" value="PROKAR_LIPOPROTEIN"/>
    <property type="match status" value="1"/>
</dbReference>